<organism evidence="1">
    <name type="scientific">freshwater metagenome</name>
    <dbReference type="NCBI Taxonomy" id="449393"/>
    <lineage>
        <taxon>unclassified sequences</taxon>
        <taxon>metagenomes</taxon>
        <taxon>ecological metagenomes</taxon>
    </lineage>
</organism>
<dbReference type="GO" id="GO:0003676">
    <property type="term" value="F:nucleic acid binding"/>
    <property type="evidence" value="ECO:0007669"/>
    <property type="project" value="InterPro"/>
</dbReference>
<dbReference type="GO" id="GO:0032259">
    <property type="term" value="P:methylation"/>
    <property type="evidence" value="ECO:0007669"/>
    <property type="project" value="InterPro"/>
</dbReference>
<accession>A0A6J7EDF5</accession>
<dbReference type="InterPro" id="IPR029063">
    <property type="entry name" value="SAM-dependent_MTases_sf"/>
</dbReference>
<name>A0A6J7EDF5_9ZZZZ</name>
<dbReference type="SUPFAM" id="SSF53335">
    <property type="entry name" value="S-adenosyl-L-methionine-dependent methyltransferases"/>
    <property type="match status" value="1"/>
</dbReference>
<dbReference type="InterPro" id="IPR002052">
    <property type="entry name" value="DNA_methylase_N6_adenine_CS"/>
</dbReference>
<dbReference type="PROSITE" id="PS00092">
    <property type="entry name" value="N6_MTASE"/>
    <property type="match status" value="1"/>
</dbReference>
<sequence>MAGFNTKTFEVHDDYMTPESAWVNVKEYIPNDKIIWEAFYGDGKSGAYLKKLGFNTIHANIDFFENDWGDIIVSNPPFSKIKEVLARLKVLDKPFMLILPAAKLHTQYLRTTFQNDEHPLQLIIPRRRIQFVKMQGGKVADSKNACNFDCFYYCWKLNLPRDIIWLD</sequence>
<reference evidence="1" key="1">
    <citation type="submission" date="2020-05" db="EMBL/GenBank/DDBJ databases">
        <authorList>
            <person name="Chiriac C."/>
            <person name="Salcher M."/>
            <person name="Ghai R."/>
            <person name="Kavagutti S V."/>
        </authorList>
    </citation>
    <scope>NUCLEOTIDE SEQUENCE</scope>
</reference>
<gene>
    <name evidence="1" type="ORF">UFOPK3472_00461</name>
</gene>
<dbReference type="EMBL" id="CAFBLX010000018">
    <property type="protein sequence ID" value="CAB4879290.1"/>
    <property type="molecule type" value="Genomic_DNA"/>
</dbReference>
<dbReference type="AlphaFoldDB" id="A0A6J7EDF5"/>
<protein>
    <submittedName>
        <fullName evidence="1">Unannotated protein</fullName>
    </submittedName>
</protein>
<evidence type="ECO:0000313" key="1">
    <source>
        <dbReference type="EMBL" id="CAB4879290.1"/>
    </source>
</evidence>
<dbReference type="GO" id="GO:0008168">
    <property type="term" value="F:methyltransferase activity"/>
    <property type="evidence" value="ECO:0007669"/>
    <property type="project" value="InterPro"/>
</dbReference>
<proteinExistence type="predicted"/>